<name>A0A5C7G1U2_9BURK</name>
<dbReference type="Gene3D" id="1.25.40.20">
    <property type="entry name" value="Ankyrin repeat-containing domain"/>
    <property type="match status" value="2"/>
</dbReference>
<feature type="repeat" description="ANK" evidence="3">
    <location>
        <begin position="99"/>
        <end position="131"/>
    </location>
</feature>
<protein>
    <submittedName>
        <fullName evidence="4">Uncharacterized protein</fullName>
    </submittedName>
</protein>
<dbReference type="AlphaFoldDB" id="A0A5C7G1U2"/>
<feature type="repeat" description="ANK" evidence="3">
    <location>
        <begin position="31"/>
        <end position="63"/>
    </location>
</feature>
<reference evidence="4 5" key="1">
    <citation type="submission" date="2019-08" db="EMBL/GenBank/DDBJ databases">
        <title>Massilia golmudensis sp. nov., isolated from sand in the Qinghai-Tibetan Plateau.</title>
        <authorList>
            <person name="Zhang B."/>
        </authorList>
    </citation>
    <scope>NUCLEOTIDE SEQUENCE [LARGE SCALE GENOMIC DNA]</scope>
    <source>
        <strain evidence="4 5">GEM5</strain>
    </source>
</reference>
<feature type="repeat" description="ANK" evidence="3">
    <location>
        <begin position="65"/>
        <end position="97"/>
    </location>
</feature>
<dbReference type="InterPro" id="IPR002110">
    <property type="entry name" value="Ankyrin_rpt"/>
</dbReference>
<evidence type="ECO:0000313" key="4">
    <source>
        <dbReference type="EMBL" id="TXF96900.1"/>
    </source>
</evidence>
<dbReference type="PROSITE" id="PS50088">
    <property type="entry name" value="ANK_REPEAT"/>
    <property type="match status" value="5"/>
</dbReference>
<keyword evidence="1" id="KW-0677">Repeat</keyword>
<dbReference type="SMART" id="SM00248">
    <property type="entry name" value="ANK"/>
    <property type="match status" value="8"/>
</dbReference>
<evidence type="ECO:0000313" key="5">
    <source>
        <dbReference type="Proteomes" id="UP000321413"/>
    </source>
</evidence>
<dbReference type="InterPro" id="IPR036770">
    <property type="entry name" value="Ankyrin_rpt-contain_sf"/>
</dbReference>
<dbReference type="PANTHER" id="PTHR24171:SF10">
    <property type="entry name" value="ANKYRIN REPEAT DOMAIN-CONTAINING PROTEIN 29-LIKE"/>
    <property type="match status" value="1"/>
</dbReference>
<sequence length="349" mass="36934">MPLHAAVRAGDLPTANALLRTGADPDRRDPEGFTPLMIAAGLGQSYMVSMLLAAGADVLALDPRMGASALHKAAQSGNADVIGFLLDHGAFIDQQSPVLGNTALMDAVLHKHPGAVARLLERGARPNIRNHWAQTALDIARGDGLDAIARLIEARIDADAGRVAALTLVAAVKAGDRAEVERLIAAGANLDEQVPMVGSLDDNYTPLGIAAREGHLDIAHLLLEAGADPTRMIGLMGGTALHDATYFGHADIVRLLAEPRRGARPLPELNAQGPYNGLCALHDAVWQQQVDAVRALCEAGSRHDLRGHTGLTPRELALHYGDDAIADLLAERERKRAQSPTDDQRGDQP</sequence>
<proteinExistence type="predicted"/>
<dbReference type="Pfam" id="PF12796">
    <property type="entry name" value="Ank_2"/>
    <property type="match status" value="3"/>
</dbReference>
<dbReference type="Proteomes" id="UP000321413">
    <property type="component" value="Unassembled WGS sequence"/>
</dbReference>
<dbReference type="SUPFAM" id="SSF48403">
    <property type="entry name" value="Ankyrin repeat"/>
    <property type="match status" value="1"/>
</dbReference>
<dbReference type="EMBL" id="VPFD01000031">
    <property type="protein sequence ID" value="TXF96900.1"/>
    <property type="molecule type" value="Genomic_DNA"/>
</dbReference>
<keyword evidence="2 3" id="KW-0040">ANK repeat</keyword>
<feature type="repeat" description="ANK" evidence="3">
    <location>
        <begin position="1"/>
        <end position="30"/>
    </location>
</feature>
<evidence type="ECO:0000256" key="3">
    <source>
        <dbReference type="PROSITE-ProRule" id="PRU00023"/>
    </source>
</evidence>
<dbReference type="PANTHER" id="PTHR24171">
    <property type="entry name" value="ANKYRIN REPEAT DOMAIN-CONTAINING PROTEIN 39-RELATED"/>
    <property type="match status" value="1"/>
</dbReference>
<dbReference type="PRINTS" id="PR01415">
    <property type="entry name" value="ANKYRIN"/>
</dbReference>
<gene>
    <name evidence="4" type="ORF">FVD38_22660</name>
</gene>
<evidence type="ECO:0000256" key="1">
    <source>
        <dbReference type="ARBA" id="ARBA00022737"/>
    </source>
</evidence>
<keyword evidence="5" id="KW-1185">Reference proteome</keyword>
<evidence type="ECO:0000256" key="2">
    <source>
        <dbReference type="ARBA" id="ARBA00023043"/>
    </source>
</evidence>
<dbReference type="PROSITE" id="PS50297">
    <property type="entry name" value="ANK_REP_REGION"/>
    <property type="match status" value="4"/>
</dbReference>
<organism evidence="4 5">
    <name type="scientific">Massilia arenae</name>
    <dbReference type="NCBI Taxonomy" id="2603288"/>
    <lineage>
        <taxon>Bacteria</taxon>
        <taxon>Pseudomonadati</taxon>
        <taxon>Pseudomonadota</taxon>
        <taxon>Betaproteobacteria</taxon>
        <taxon>Burkholderiales</taxon>
        <taxon>Oxalobacteraceae</taxon>
        <taxon>Telluria group</taxon>
        <taxon>Massilia</taxon>
    </lineage>
</organism>
<accession>A0A5C7G1U2</accession>
<comment type="caution">
    <text evidence="4">The sequence shown here is derived from an EMBL/GenBank/DDBJ whole genome shotgun (WGS) entry which is preliminary data.</text>
</comment>
<feature type="repeat" description="ANK" evidence="3">
    <location>
        <begin position="202"/>
        <end position="228"/>
    </location>
</feature>